<evidence type="ECO:0000256" key="4">
    <source>
        <dbReference type="ARBA" id="ARBA00022737"/>
    </source>
</evidence>
<feature type="compositionally biased region" description="Basic and acidic residues" evidence="9">
    <location>
        <begin position="518"/>
        <end position="541"/>
    </location>
</feature>
<evidence type="ECO:0000256" key="8">
    <source>
        <dbReference type="ARBA" id="ARBA00025722"/>
    </source>
</evidence>
<dbReference type="GO" id="GO:0000022">
    <property type="term" value="P:mitotic spindle elongation"/>
    <property type="evidence" value="ECO:0007669"/>
    <property type="project" value="UniProtKB-ARBA"/>
</dbReference>
<name>A0A261Y2L4_9FUNG</name>
<keyword evidence="2" id="KW-0963">Cytoplasm</keyword>
<evidence type="ECO:0000259" key="10">
    <source>
        <dbReference type="SMART" id="SM01349"/>
    </source>
</evidence>
<feature type="region of interest" description="Disordered" evidence="9">
    <location>
        <begin position="484"/>
        <end position="557"/>
    </location>
</feature>
<evidence type="ECO:0000256" key="3">
    <source>
        <dbReference type="ARBA" id="ARBA00022618"/>
    </source>
</evidence>
<gene>
    <name evidence="11" type="ORF">BZG36_02598</name>
</gene>
<organism evidence="11 12">
    <name type="scientific">Bifiguratus adelaidae</name>
    <dbReference type="NCBI Taxonomy" id="1938954"/>
    <lineage>
        <taxon>Eukaryota</taxon>
        <taxon>Fungi</taxon>
        <taxon>Fungi incertae sedis</taxon>
        <taxon>Mucoromycota</taxon>
        <taxon>Mucoromycotina</taxon>
        <taxon>Endogonomycetes</taxon>
        <taxon>Endogonales</taxon>
        <taxon>Endogonales incertae sedis</taxon>
        <taxon>Bifiguratus</taxon>
    </lineage>
</organism>
<evidence type="ECO:0000256" key="5">
    <source>
        <dbReference type="ARBA" id="ARBA00022776"/>
    </source>
</evidence>
<feature type="domain" description="TOG" evidence="10">
    <location>
        <begin position="673"/>
        <end position="922"/>
    </location>
</feature>
<keyword evidence="12" id="KW-1185">Reference proteome</keyword>
<feature type="region of interest" description="Disordered" evidence="9">
    <location>
        <begin position="1310"/>
        <end position="1372"/>
    </location>
</feature>
<dbReference type="Gene3D" id="1.25.10.10">
    <property type="entry name" value="Leucine-rich Repeat Variant"/>
    <property type="match status" value="3"/>
</dbReference>
<sequence length="1553" mass="172038">MEAEEDFTLLPLTDRLQHKNWKARVSGYEELAKHFSTADPDDPKQFQTYVPFLKKIVTDANAVAQESGLNTVLQFVQNAPQAASTREQVVPSLVEKSLGSSRANTKGRATEILLMYIEVDTPDPLIELVLPGLDAKQPKVVTQTVVVLREAVKQFGLKTVSPRLIVKTLPKLFGHTDKNVRSEAVHLTMEMYRWLGPALTPHLKDLKPVQQKELEDGFARLPQETPVAERLLRSQQDMQAQEEAEGAEAAEEPEEIDAFDLAEAVDIKDKIPKGFYEQLGSTKWKERKEALEGLLAVVQTPRIADGSHNELVGALAKRIGDANIICVQLAAQCIEALAKGLRNDFAKYKSVVVGPMIEKLKERKASVVEVLVSTLNAVFSTVDLSAIMEDIATGAKHKNPQVRAETVKLLSRRLKEIREQPAKTDIKGLIDLLIGATDDGDPNAREAGYEGLGTLMKVTGEKPLAAHLDKLDDIKIGKVKEYRDKAEVKAKPPSRPAPASTTEKPTKPTGRPKPKAKPKLEQPEWDDGFAKKEEPAKKQEAIVDLTPPKTRPPARFAKAAAAAATAAGMSIDDSIVDEASLSRPTTSKSKDPDATPKTATTPTPRKTGISKSPATRKSVMTSRNAMLQAASSSNNDSVYPLLDADLRAKATRAKRDVGSYKWAFEAPREEHVELLKSQAEEHIAQSFIDLAMKFSAPDSNHFAALSTLSDALDISKSGSTFDLPAEEIIARIIACADLLLKYLTLRLKGSNTTIIMRALDCYDILLTVMSEANHEMTEYEANIILPILNSKVGDPKEIMRKRVRVSMQKSEAVCPLARFVSILMESVATSKNARTRAECLEELAVILETDQFNTIDPSTVLGSLGGHIGDKDSSVRQASLGAISQAYKIIGHDVYTQLGKLNERDKSIVMERLKRVTLPTSLAKPAEEPEPSKPAATSQISTARGTARPQATSSIRRPTQRPSVRQESVQESSWDEEDRKPVIMKRAPAQIRTQVKPRNIAQREPPPPLSDPLYDQFPDEDGEDYAMDMIIVQITSGDANESADALKQLDRMLNDNFQSVLLHVNDIVNAITLQTRFAYTSLDDNPPGITRLCKYLVNSIVRLFGNNEITYALERDSVLQLVHELTYRMLEQQDPQSGSSQQLARAVNVAMTKVLFSANKTLVLRLVDVYRCSYHAKPGYNLQPATQQGEIRRRHVEIILKCLWKLAKILPNAIRDEQLNPTELLQDISTFIGHYPADEWKRRVAMKVPHGEMPLRTMRSFLLELVAVLGDSILDHMQLLDEADQSVISPYIYHLLEACKARENMAAAAASASMQTHQHASHTSQNASPPSPRRTPESTQRPVQEEMEQPTIETRASPPQRRNDNGRMSDKEINNRLTDIFVKIGSREWTKQGIYELYQFGKEHPSAESRINAHLALTGTYFQSYIRRALANLEAEDKLAMGTVPEAVSSPQAKVEDTPRHDDAVASAATTINTTGTRTSVEGSRDRLHRLQEKFSNRSSITGDLLSSSRESRRMSGHISPRSSDLDRTQSVAALKERLARIKLSVADANDVK</sequence>
<feature type="region of interest" description="Disordered" evidence="9">
    <location>
        <begin position="580"/>
        <end position="619"/>
    </location>
</feature>
<dbReference type="GO" id="GO:0051301">
    <property type="term" value="P:cell division"/>
    <property type="evidence" value="ECO:0007669"/>
    <property type="project" value="UniProtKB-KW"/>
</dbReference>
<dbReference type="Pfam" id="PF21041">
    <property type="entry name" value="XMAP215_CLASP_TOG"/>
    <property type="match status" value="2"/>
</dbReference>
<evidence type="ECO:0000313" key="11">
    <source>
        <dbReference type="EMBL" id="OZJ04855.1"/>
    </source>
</evidence>
<dbReference type="InterPro" id="IPR016024">
    <property type="entry name" value="ARM-type_fold"/>
</dbReference>
<evidence type="ECO:0000256" key="7">
    <source>
        <dbReference type="ARBA" id="ARBA00023306"/>
    </source>
</evidence>
<dbReference type="GO" id="GO:1990498">
    <property type="term" value="C:mitotic spindle microtubule"/>
    <property type="evidence" value="ECO:0007669"/>
    <property type="project" value="UniProtKB-ARBA"/>
</dbReference>
<keyword evidence="7" id="KW-0131">Cell cycle</keyword>
<feature type="compositionally biased region" description="Low complexity" evidence="9">
    <location>
        <begin position="1310"/>
        <end position="1322"/>
    </location>
</feature>
<feature type="compositionally biased region" description="Low complexity" evidence="9">
    <location>
        <begin position="497"/>
        <end position="509"/>
    </location>
</feature>
<dbReference type="FunFam" id="1.25.10.10:FF:000063">
    <property type="entry name" value="Putative cytoskeleton-associated protein 5"/>
    <property type="match status" value="1"/>
</dbReference>
<dbReference type="InterPro" id="IPR048491">
    <property type="entry name" value="XMAP215_CLASP_TOG"/>
</dbReference>
<dbReference type="InterPro" id="IPR045110">
    <property type="entry name" value="XMAP215"/>
</dbReference>
<dbReference type="FunFam" id="1.25.10.10:FF:000019">
    <property type="entry name" value="Cytoskeleton-associated protein 5"/>
    <property type="match status" value="1"/>
</dbReference>
<comment type="caution">
    <text evidence="11">The sequence shown here is derived from an EMBL/GenBank/DDBJ whole genome shotgun (WGS) entry which is preliminary data.</text>
</comment>
<evidence type="ECO:0000256" key="2">
    <source>
        <dbReference type="ARBA" id="ARBA00022490"/>
    </source>
</evidence>
<feature type="domain" description="TOG" evidence="10">
    <location>
        <begin position="260"/>
        <end position="492"/>
    </location>
</feature>
<dbReference type="SMART" id="SM01349">
    <property type="entry name" value="TOG"/>
    <property type="match status" value="3"/>
</dbReference>
<dbReference type="GO" id="GO:0099070">
    <property type="term" value="C:static microtubule bundle"/>
    <property type="evidence" value="ECO:0007669"/>
    <property type="project" value="UniProtKB-ARBA"/>
</dbReference>
<dbReference type="InterPro" id="IPR034085">
    <property type="entry name" value="TOG"/>
</dbReference>
<feature type="compositionally biased region" description="Polar residues" evidence="9">
    <location>
        <begin position="937"/>
        <end position="972"/>
    </location>
</feature>
<feature type="compositionally biased region" description="Polar residues" evidence="9">
    <location>
        <begin position="609"/>
        <end position="619"/>
    </location>
</feature>
<dbReference type="FunFam" id="1.25.10.10:FF:000050">
    <property type="entry name" value="Cytoskeleton-associated protein 5 isoform X1"/>
    <property type="match status" value="1"/>
</dbReference>
<feature type="domain" description="TOG" evidence="10">
    <location>
        <begin position="1"/>
        <end position="227"/>
    </location>
</feature>
<keyword evidence="4" id="KW-0677">Repeat</keyword>
<accession>A0A261Y2L4</accession>
<keyword evidence="6" id="KW-0206">Cytoskeleton</keyword>
<dbReference type="GO" id="GO:0030951">
    <property type="term" value="P:establishment or maintenance of microtubule cytoskeleton polarity"/>
    <property type="evidence" value="ECO:0007669"/>
    <property type="project" value="InterPro"/>
</dbReference>
<evidence type="ECO:0000256" key="1">
    <source>
        <dbReference type="ARBA" id="ARBA00004300"/>
    </source>
</evidence>
<comment type="similarity">
    <text evidence="8">Belongs to the TOG/XMAP215 family.</text>
</comment>
<proteinExistence type="inferred from homology"/>
<comment type="subcellular location">
    <subcellularLocation>
        <location evidence="1">Cytoplasm</location>
        <location evidence="1">Cytoskeleton</location>
        <location evidence="1">Microtubule organizing center</location>
        <location evidence="1">Centrosome</location>
    </subcellularLocation>
</comment>
<feature type="compositionally biased region" description="Low complexity" evidence="9">
    <location>
        <begin position="595"/>
        <end position="604"/>
    </location>
</feature>
<keyword evidence="5" id="KW-0498">Mitosis</keyword>
<dbReference type="GO" id="GO:0044732">
    <property type="term" value="C:mitotic spindle pole body"/>
    <property type="evidence" value="ECO:0007669"/>
    <property type="project" value="UniProtKB-ARBA"/>
</dbReference>
<dbReference type="InterPro" id="IPR011989">
    <property type="entry name" value="ARM-like"/>
</dbReference>
<keyword evidence="3" id="KW-0132">Cell division</keyword>
<dbReference type="GO" id="GO:0051010">
    <property type="term" value="F:microtubule plus-end binding"/>
    <property type="evidence" value="ECO:0007669"/>
    <property type="project" value="InterPro"/>
</dbReference>
<dbReference type="GO" id="GO:0005881">
    <property type="term" value="C:cytoplasmic microtubule"/>
    <property type="evidence" value="ECO:0007669"/>
    <property type="project" value="UniProtKB-ARBA"/>
</dbReference>
<dbReference type="EMBL" id="MVBO01000028">
    <property type="protein sequence ID" value="OZJ04855.1"/>
    <property type="molecule type" value="Genomic_DNA"/>
</dbReference>
<dbReference type="PANTHER" id="PTHR12609">
    <property type="entry name" value="MICROTUBULE ASSOCIATED PROTEIN XMAP215"/>
    <property type="match status" value="1"/>
</dbReference>
<dbReference type="GO" id="GO:0046785">
    <property type="term" value="P:microtubule polymerization"/>
    <property type="evidence" value="ECO:0007669"/>
    <property type="project" value="InterPro"/>
</dbReference>
<feature type="region of interest" description="Disordered" evidence="9">
    <location>
        <begin position="920"/>
        <end position="1014"/>
    </location>
</feature>
<dbReference type="OrthoDB" id="205662at2759"/>
<dbReference type="GO" id="GO:1990571">
    <property type="term" value="P:meiotic centromere clustering"/>
    <property type="evidence" value="ECO:0007669"/>
    <property type="project" value="UniProtKB-ARBA"/>
</dbReference>
<feature type="region of interest" description="Disordered" evidence="9">
    <location>
        <begin position="1499"/>
        <end position="1530"/>
    </location>
</feature>
<evidence type="ECO:0000256" key="6">
    <source>
        <dbReference type="ARBA" id="ARBA00023212"/>
    </source>
</evidence>
<dbReference type="Proteomes" id="UP000242875">
    <property type="component" value="Unassembled WGS sequence"/>
</dbReference>
<feature type="compositionally biased region" description="Basic and acidic residues" evidence="9">
    <location>
        <begin position="1361"/>
        <end position="1372"/>
    </location>
</feature>
<dbReference type="GO" id="GO:0061863">
    <property type="term" value="F:microtubule plus end polymerase"/>
    <property type="evidence" value="ECO:0007669"/>
    <property type="project" value="InterPro"/>
</dbReference>
<dbReference type="GO" id="GO:0051315">
    <property type="term" value="P:attachment of mitotic spindle microtubules to kinetochore"/>
    <property type="evidence" value="ECO:0007669"/>
    <property type="project" value="UniProtKB-ARBA"/>
</dbReference>
<dbReference type="SUPFAM" id="SSF48371">
    <property type="entry name" value="ARM repeat"/>
    <property type="match status" value="1"/>
</dbReference>
<reference evidence="11 12" key="1">
    <citation type="journal article" date="2017" name="Mycologia">
        <title>Bifiguratus adelaidae, gen. et sp. nov., a new member of Mucoromycotina in endophytic and soil-dwelling habitats.</title>
        <authorList>
            <person name="Torres-Cruz T.J."/>
            <person name="Billingsley Tobias T.L."/>
            <person name="Almatruk M."/>
            <person name="Hesse C."/>
            <person name="Kuske C.R."/>
            <person name="Desiro A."/>
            <person name="Benucci G.M."/>
            <person name="Bonito G."/>
            <person name="Stajich J.E."/>
            <person name="Dunlap C."/>
            <person name="Arnold A.E."/>
            <person name="Porras-Alfaro A."/>
        </authorList>
    </citation>
    <scope>NUCLEOTIDE SEQUENCE [LARGE SCALE GENOMIC DNA]</scope>
    <source>
        <strain evidence="11 12">AZ0501</strain>
    </source>
</reference>
<protein>
    <recommendedName>
        <fullName evidence="10">TOG domain-containing protein</fullName>
    </recommendedName>
</protein>
<evidence type="ECO:0000313" key="12">
    <source>
        <dbReference type="Proteomes" id="UP000242875"/>
    </source>
</evidence>
<evidence type="ECO:0000256" key="9">
    <source>
        <dbReference type="SAM" id="MobiDB-lite"/>
    </source>
</evidence>